<evidence type="ECO:0000256" key="2">
    <source>
        <dbReference type="ARBA" id="ARBA00007658"/>
    </source>
</evidence>
<feature type="compositionally biased region" description="Polar residues" evidence="6">
    <location>
        <begin position="484"/>
        <end position="494"/>
    </location>
</feature>
<feature type="non-terminal residue" evidence="7">
    <location>
        <position position="549"/>
    </location>
</feature>
<dbReference type="SUPFAM" id="SSF48225">
    <property type="entry name" value="Seven-hairpin glycosidases"/>
    <property type="match status" value="2"/>
</dbReference>
<feature type="region of interest" description="Disordered" evidence="6">
    <location>
        <begin position="372"/>
        <end position="528"/>
    </location>
</feature>
<evidence type="ECO:0000256" key="6">
    <source>
        <dbReference type="SAM" id="MobiDB-lite"/>
    </source>
</evidence>
<dbReference type="Pfam" id="PF01532">
    <property type="entry name" value="Glyco_hydro_47"/>
    <property type="match status" value="2"/>
</dbReference>
<evidence type="ECO:0000256" key="1">
    <source>
        <dbReference type="ARBA" id="ARBA00004240"/>
    </source>
</evidence>
<dbReference type="GO" id="GO:0016020">
    <property type="term" value="C:membrane"/>
    <property type="evidence" value="ECO:0007669"/>
    <property type="project" value="InterPro"/>
</dbReference>
<comment type="similarity">
    <text evidence="2 5">Belongs to the glycosyl hydrolase 47 family.</text>
</comment>
<organism evidence="7 8">
    <name type="scientific">Cylicostephanus goldi</name>
    <name type="common">Nematode worm</name>
    <dbReference type="NCBI Taxonomy" id="71465"/>
    <lineage>
        <taxon>Eukaryota</taxon>
        <taxon>Metazoa</taxon>
        <taxon>Ecdysozoa</taxon>
        <taxon>Nematoda</taxon>
        <taxon>Chromadorea</taxon>
        <taxon>Rhabditida</taxon>
        <taxon>Rhabditina</taxon>
        <taxon>Rhabditomorpha</taxon>
        <taxon>Strongyloidea</taxon>
        <taxon>Strongylidae</taxon>
        <taxon>Cylicostephanus</taxon>
    </lineage>
</organism>
<evidence type="ECO:0000313" key="8">
    <source>
        <dbReference type="Proteomes" id="UP000271889"/>
    </source>
</evidence>
<dbReference type="GO" id="GO:1904380">
    <property type="term" value="P:endoplasmic reticulum mannose trimming"/>
    <property type="evidence" value="ECO:0007669"/>
    <property type="project" value="InterPro"/>
</dbReference>
<evidence type="ECO:0000256" key="5">
    <source>
        <dbReference type="RuleBase" id="RU361193"/>
    </source>
</evidence>
<evidence type="ECO:0000313" key="7">
    <source>
        <dbReference type="EMBL" id="VDK48613.1"/>
    </source>
</evidence>
<dbReference type="GO" id="GO:0005975">
    <property type="term" value="P:carbohydrate metabolic process"/>
    <property type="evidence" value="ECO:0007669"/>
    <property type="project" value="InterPro"/>
</dbReference>
<feature type="compositionally biased region" description="Basic and acidic residues" evidence="6">
    <location>
        <begin position="451"/>
        <end position="461"/>
    </location>
</feature>
<feature type="compositionally biased region" description="Basic and acidic residues" evidence="6">
    <location>
        <begin position="372"/>
        <end position="441"/>
    </location>
</feature>
<dbReference type="InterPro" id="IPR044674">
    <property type="entry name" value="EDEM1/2/3"/>
</dbReference>
<dbReference type="Gene3D" id="1.50.10.10">
    <property type="match status" value="2"/>
</dbReference>
<reference evidence="7 8" key="1">
    <citation type="submission" date="2018-11" db="EMBL/GenBank/DDBJ databases">
        <authorList>
            <consortium name="Pathogen Informatics"/>
        </authorList>
    </citation>
    <scope>NUCLEOTIDE SEQUENCE [LARGE SCALE GENOMIC DNA]</scope>
</reference>
<protein>
    <recommendedName>
        <fullName evidence="5">alpha-1,2-Mannosidase</fullName>
        <ecNumber evidence="5">3.2.1.-</ecNumber>
    </recommendedName>
</protein>
<keyword evidence="5" id="KW-0378">Hydrolase</keyword>
<dbReference type="InterPro" id="IPR012341">
    <property type="entry name" value="6hp_glycosidase-like_sf"/>
</dbReference>
<feature type="compositionally biased region" description="Basic and acidic residues" evidence="6">
    <location>
        <begin position="471"/>
        <end position="483"/>
    </location>
</feature>
<accession>A0A3P6R0H2</accession>
<dbReference type="OrthoDB" id="8118055at2759"/>
<evidence type="ECO:0000256" key="4">
    <source>
        <dbReference type="ARBA" id="ARBA00023180"/>
    </source>
</evidence>
<dbReference type="AlphaFoldDB" id="A0A3P6R0H2"/>
<sequence length="549" mass="61531">MEYQAAINRYVRKGDWFLWVNMHKASVSLPIFQSLEAFYPGLLTMIGEVEDAARIMLQYSQVVRQYGFPPEFYNIQNSVSEKRTAFPLRPEVAESLMYLYRATQDPHYLELGAQLVDVSLLTSTTRIFYRGGGAEIEGETGKCSAEGFHHLSNTGAQSFHFRTLEEAIEHSAKTPCGYATINNVNDHSIEDRMESFFLAETTKYLYLLFDPNNFLHNDGIDARIVDTPNGECVIDGGSQTLFKMIVLAGGFIFNTEAHPIDPGIVHCCSAQRQAEREAVQNWEDQFDLLSILDHRETVESHDSRKETLPEFLAGLKEIREDPAFFENLKKRKEVPGSEDIEYEIDESFLENKTSPDDLHADKKVVDTVEQDKEVVEKHKAEETDASSEAKDKEGSPEGEEKVSDTEKIAPEADEKKVERRTGAEQEIPRTQEETPKAEVKISEAPGAEQVEEVHTPTRVEGEPEAGADLASKSDRGEDQKESNDTAITGSGTESTQKEEQEAQIPGPLIVSEPRKTSGSPKPPLPPFLASIGATRAWKLKMNQKDILKK</sequence>
<gene>
    <name evidence="7" type="ORF">CGOC_LOCUS1322</name>
</gene>
<keyword evidence="5" id="KW-0326">Glycosidase</keyword>
<dbReference type="GO" id="GO:0044322">
    <property type="term" value="C:endoplasmic reticulum quality control compartment"/>
    <property type="evidence" value="ECO:0007669"/>
    <property type="project" value="GOC"/>
</dbReference>
<keyword evidence="3" id="KW-0256">Endoplasmic reticulum</keyword>
<dbReference type="InterPro" id="IPR001382">
    <property type="entry name" value="Glyco_hydro_47"/>
</dbReference>
<keyword evidence="8" id="KW-1185">Reference proteome</keyword>
<comment type="subcellular location">
    <subcellularLocation>
        <location evidence="1">Endoplasmic reticulum</location>
    </subcellularLocation>
</comment>
<keyword evidence="4" id="KW-0325">Glycoprotein</keyword>
<dbReference type="GO" id="GO:0004571">
    <property type="term" value="F:mannosyl-oligosaccharide 1,2-alpha-mannosidase activity"/>
    <property type="evidence" value="ECO:0007669"/>
    <property type="project" value="InterPro"/>
</dbReference>
<dbReference type="Proteomes" id="UP000271889">
    <property type="component" value="Unassembled WGS sequence"/>
</dbReference>
<dbReference type="EC" id="3.2.1.-" evidence="5"/>
<dbReference type="EMBL" id="UYRV01002396">
    <property type="protein sequence ID" value="VDK48613.1"/>
    <property type="molecule type" value="Genomic_DNA"/>
</dbReference>
<dbReference type="PANTHER" id="PTHR45679:SF6">
    <property type="entry name" value="ER DEGRADATION-ENHANCING ALPHA-MANNOSIDASE-LIKE PROTEIN 2"/>
    <property type="match status" value="1"/>
</dbReference>
<proteinExistence type="inferred from homology"/>
<dbReference type="GO" id="GO:0005509">
    <property type="term" value="F:calcium ion binding"/>
    <property type="evidence" value="ECO:0007669"/>
    <property type="project" value="InterPro"/>
</dbReference>
<dbReference type="PANTHER" id="PTHR45679">
    <property type="entry name" value="ER DEGRADATION-ENHANCING ALPHA-MANNOSIDASE-LIKE PROTEIN 2"/>
    <property type="match status" value="1"/>
</dbReference>
<dbReference type="PRINTS" id="PR00747">
    <property type="entry name" value="GLYHDRLASE47"/>
</dbReference>
<dbReference type="InterPro" id="IPR036026">
    <property type="entry name" value="Seven-hairpin_glycosidases"/>
</dbReference>
<name>A0A3P6R0H2_CYLGO</name>
<evidence type="ECO:0000256" key="3">
    <source>
        <dbReference type="ARBA" id="ARBA00022824"/>
    </source>
</evidence>